<dbReference type="Proteomes" id="UP000271624">
    <property type="component" value="Unassembled WGS sequence"/>
</dbReference>
<comment type="caution">
    <text evidence="2">The sequence shown here is derived from an EMBL/GenBank/DDBJ whole genome shotgun (WGS) entry which is preliminary data.</text>
</comment>
<keyword evidence="3" id="KW-1185">Reference proteome</keyword>
<sequence length="265" mass="31456">MVKRFYKTCTFIMHKTAKNNINQWTEEHEAFCLKLGIKCAAQQLWYWLTNNNEAGKEIEIDLIDFNQLVGKRRGEPYCNRHLKQVFAKLEKLEVIKIVKQYSWHVFKLLIRPLDCLKPPRKQSFQNNTNSSNLQPENGDGSTNFANPLSQQQSYSLPTLEEVSKETKDEIRDLVNFEAGLELPEICDIYRYSIEEVQMALELLKFQCKKKVIARRIGWLVQCLRHRYWEELENQWILENMGVISTFDTYTDIYIDEQMYPIKNTQ</sequence>
<reference evidence="2" key="2">
    <citation type="journal article" date="2019" name="Genome Biol. Evol.">
        <title>Day and night: Metabolic profiles and evolutionary relationships of six axenic non-marine cyanobacteria.</title>
        <authorList>
            <person name="Will S.E."/>
            <person name="Henke P."/>
            <person name="Boedeker C."/>
            <person name="Huang S."/>
            <person name="Brinkmann H."/>
            <person name="Rohde M."/>
            <person name="Jarek M."/>
            <person name="Friedl T."/>
            <person name="Seufert S."/>
            <person name="Schumacher M."/>
            <person name="Overmann J."/>
            <person name="Neumann-Schaal M."/>
            <person name="Petersen J."/>
        </authorList>
    </citation>
    <scope>NUCLEOTIDE SEQUENCE [LARGE SCALE GENOMIC DNA]</scope>
    <source>
        <strain evidence="2">PCC 7102</strain>
    </source>
</reference>
<proteinExistence type="predicted"/>
<dbReference type="AlphaFoldDB" id="A0A3S1AT59"/>
<dbReference type="EMBL" id="RSCL01000003">
    <property type="protein sequence ID" value="RUT08437.1"/>
    <property type="molecule type" value="Genomic_DNA"/>
</dbReference>
<feature type="compositionally biased region" description="Polar residues" evidence="1">
    <location>
        <begin position="122"/>
        <end position="144"/>
    </location>
</feature>
<evidence type="ECO:0000256" key="1">
    <source>
        <dbReference type="SAM" id="MobiDB-lite"/>
    </source>
</evidence>
<accession>A0A3S1AT59</accession>
<evidence type="ECO:0000313" key="3">
    <source>
        <dbReference type="Proteomes" id="UP000271624"/>
    </source>
</evidence>
<evidence type="ECO:0000313" key="2">
    <source>
        <dbReference type="EMBL" id="RUT08437.1"/>
    </source>
</evidence>
<feature type="region of interest" description="Disordered" evidence="1">
    <location>
        <begin position="121"/>
        <end position="144"/>
    </location>
</feature>
<name>A0A3S1AT59_9CYAN</name>
<reference evidence="2" key="1">
    <citation type="submission" date="2018-12" db="EMBL/GenBank/DDBJ databases">
        <authorList>
            <person name="Will S."/>
            <person name="Neumann-Schaal M."/>
            <person name="Henke P."/>
        </authorList>
    </citation>
    <scope>NUCLEOTIDE SEQUENCE</scope>
    <source>
        <strain evidence="2">PCC 7102</strain>
    </source>
</reference>
<gene>
    <name evidence="2" type="ORF">DSM106972_016050</name>
</gene>
<protein>
    <submittedName>
        <fullName evidence="2">Uncharacterized protein</fullName>
    </submittedName>
</protein>
<organism evidence="2 3">
    <name type="scientific">Dulcicalothrix desertica PCC 7102</name>
    <dbReference type="NCBI Taxonomy" id="232991"/>
    <lineage>
        <taxon>Bacteria</taxon>
        <taxon>Bacillati</taxon>
        <taxon>Cyanobacteriota</taxon>
        <taxon>Cyanophyceae</taxon>
        <taxon>Nostocales</taxon>
        <taxon>Calotrichaceae</taxon>
        <taxon>Dulcicalothrix</taxon>
    </lineage>
</organism>